<proteinExistence type="inferred from homology"/>
<name>A0A251PZW6_PRUPE</name>
<reference evidence="4 5" key="1">
    <citation type="journal article" date="2013" name="Nat. Genet.">
        <title>The high-quality draft genome of peach (Prunus persica) identifies unique patterns of genetic diversity, domestication and genome evolution.</title>
        <authorList>
            <consortium name="International Peach Genome Initiative"/>
            <person name="Verde I."/>
            <person name="Abbott A.G."/>
            <person name="Scalabrin S."/>
            <person name="Jung S."/>
            <person name="Shu S."/>
            <person name="Marroni F."/>
            <person name="Zhebentyayeva T."/>
            <person name="Dettori M.T."/>
            <person name="Grimwood J."/>
            <person name="Cattonaro F."/>
            <person name="Zuccolo A."/>
            <person name="Rossini L."/>
            <person name="Jenkins J."/>
            <person name="Vendramin E."/>
            <person name="Meisel L.A."/>
            <person name="Decroocq V."/>
            <person name="Sosinski B."/>
            <person name="Prochnik S."/>
            <person name="Mitros T."/>
            <person name="Policriti A."/>
            <person name="Cipriani G."/>
            <person name="Dondini L."/>
            <person name="Ficklin S."/>
            <person name="Goodstein D.M."/>
            <person name="Xuan P."/>
            <person name="Del Fabbro C."/>
            <person name="Aramini V."/>
            <person name="Copetti D."/>
            <person name="Gonzalez S."/>
            <person name="Horner D.S."/>
            <person name="Falchi R."/>
            <person name="Lucas S."/>
            <person name="Mica E."/>
            <person name="Maldonado J."/>
            <person name="Lazzari B."/>
            <person name="Bielenberg D."/>
            <person name="Pirona R."/>
            <person name="Miculan M."/>
            <person name="Barakat A."/>
            <person name="Testolin R."/>
            <person name="Stella A."/>
            <person name="Tartarini S."/>
            <person name="Tonutti P."/>
            <person name="Arus P."/>
            <person name="Orellana A."/>
            <person name="Wells C."/>
            <person name="Main D."/>
            <person name="Vizzotto G."/>
            <person name="Silva H."/>
            <person name="Salamini F."/>
            <person name="Schmutz J."/>
            <person name="Morgante M."/>
            <person name="Rokhsar D.S."/>
        </authorList>
    </citation>
    <scope>NUCLEOTIDE SEQUENCE [LARGE SCALE GENOMIC DNA]</scope>
    <source>
        <strain evidence="5">cv. Nemared</strain>
    </source>
</reference>
<dbReference type="PROSITE" id="PS51375">
    <property type="entry name" value="PPR"/>
    <property type="match status" value="2"/>
</dbReference>
<dbReference type="Proteomes" id="UP000006882">
    <property type="component" value="Chromosome G3"/>
</dbReference>
<dbReference type="InterPro" id="IPR011990">
    <property type="entry name" value="TPR-like_helical_dom_sf"/>
</dbReference>
<evidence type="ECO:0000313" key="4">
    <source>
        <dbReference type="EMBL" id="ONI17113.1"/>
    </source>
</evidence>
<dbReference type="Gramene" id="ONI17113">
    <property type="protein sequence ID" value="ONI17113"/>
    <property type="gene ID" value="PRUPE_3G138500"/>
</dbReference>
<feature type="repeat" description="PPR" evidence="3">
    <location>
        <begin position="22"/>
        <end position="56"/>
    </location>
</feature>
<feature type="repeat" description="PPR" evidence="3">
    <location>
        <begin position="57"/>
        <end position="91"/>
    </location>
</feature>
<sequence length="95" mass="10333">MGNVEGVLSLYERGRANGWKLDPNAFSILGKMFGEAGDYDGIRYVLQEMAALGVQPNLVVYNTLLEAMGKARKPGLARSLFEEIVGSGLKPNEKT</sequence>
<keyword evidence="2" id="KW-0677">Repeat</keyword>
<dbReference type="PANTHER" id="PTHR47447:SF3">
    <property type="entry name" value="OS03G0856100 PROTEIN"/>
    <property type="match status" value="1"/>
</dbReference>
<evidence type="ECO:0000313" key="5">
    <source>
        <dbReference type="Proteomes" id="UP000006882"/>
    </source>
</evidence>
<dbReference type="Gene3D" id="1.25.40.10">
    <property type="entry name" value="Tetratricopeptide repeat domain"/>
    <property type="match status" value="1"/>
</dbReference>
<evidence type="ECO:0000256" key="1">
    <source>
        <dbReference type="ARBA" id="ARBA00007626"/>
    </source>
</evidence>
<dbReference type="NCBIfam" id="TIGR00756">
    <property type="entry name" value="PPR"/>
    <property type="match status" value="1"/>
</dbReference>
<evidence type="ECO:0000256" key="2">
    <source>
        <dbReference type="ARBA" id="ARBA00022737"/>
    </source>
</evidence>
<dbReference type="AlphaFoldDB" id="A0A251PZW6"/>
<dbReference type="EMBL" id="CM007653">
    <property type="protein sequence ID" value="ONI17113.1"/>
    <property type="molecule type" value="Genomic_DNA"/>
</dbReference>
<accession>A0A251PZW6</accession>
<dbReference type="InterPro" id="IPR002885">
    <property type="entry name" value="PPR_rpt"/>
</dbReference>
<comment type="similarity">
    <text evidence="1">Belongs to the PPR family. P subfamily.</text>
</comment>
<organism evidence="4 5">
    <name type="scientific">Prunus persica</name>
    <name type="common">Peach</name>
    <name type="synonym">Amygdalus persica</name>
    <dbReference type="NCBI Taxonomy" id="3760"/>
    <lineage>
        <taxon>Eukaryota</taxon>
        <taxon>Viridiplantae</taxon>
        <taxon>Streptophyta</taxon>
        <taxon>Embryophyta</taxon>
        <taxon>Tracheophyta</taxon>
        <taxon>Spermatophyta</taxon>
        <taxon>Magnoliopsida</taxon>
        <taxon>eudicotyledons</taxon>
        <taxon>Gunneridae</taxon>
        <taxon>Pentapetalae</taxon>
        <taxon>rosids</taxon>
        <taxon>fabids</taxon>
        <taxon>Rosales</taxon>
        <taxon>Rosaceae</taxon>
        <taxon>Amygdaloideae</taxon>
        <taxon>Amygdaleae</taxon>
        <taxon>Prunus</taxon>
    </lineage>
</organism>
<gene>
    <name evidence="4" type="ORF">PRUPE_3G138500</name>
</gene>
<protein>
    <recommendedName>
        <fullName evidence="6">Pentacotripeptide-repeat region of PRORP domain-containing protein</fullName>
    </recommendedName>
</protein>
<evidence type="ECO:0008006" key="6">
    <source>
        <dbReference type="Google" id="ProtNLM"/>
    </source>
</evidence>
<dbReference type="Pfam" id="PF13041">
    <property type="entry name" value="PPR_2"/>
    <property type="match status" value="1"/>
</dbReference>
<keyword evidence="5" id="KW-1185">Reference proteome</keyword>
<dbReference type="PANTHER" id="PTHR47447">
    <property type="entry name" value="OS03G0856100 PROTEIN"/>
    <property type="match status" value="1"/>
</dbReference>
<evidence type="ECO:0000256" key="3">
    <source>
        <dbReference type="PROSITE-ProRule" id="PRU00708"/>
    </source>
</evidence>